<dbReference type="OrthoDB" id="2222210at2"/>
<proteinExistence type="predicted"/>
<organism evidence="2 3">
    <name type="scientific">Enterococcus rivorum</name>
    <dbReference type="NCBI Taxonomy" id="762845"/>
    <lineage>
        <taxon>Bacteria</taxon>
        <taxon>Bacillati</taxon>
        <taxon>Bacillota</taxon>
        <taxon>Bacilli</taxon>
        <taxon>Lactobacillales</taxon>
        <taxon>Enterococcaceae</taxon>
        <taxon>Enterococcus</taxon>
    </lineage>
</organism>
<dbReference type="Proteomes" id="UP000095256">
    <property type="component" value="Unassembled WGS sequence"/>
</dbReference>
<comment type="caution">
    <text evidence="2">The sequence shown here is derived from an EMBL/GenBank/DDBJ whole genome shotgun (WGS) entry which is preliminary data.</text>
</comment>
<evidence type="ECO:0000313" key="3">
    <source>
        <dbReference type="Proteomes" id="UP000095256"/>
    </source>
</evidence>
<dbReference type="AlphaFoldDB" id="A0A1E5L0A7"/>
<dbReference type="EMBL" id="MIEK01000006">
    <property type="protein sequence ID" value="OEH83513.1"/>
    <property type="molecule type" value="Genomic_DNA"/>
</dbReference>
<protein>
    <submittedName>
        <fullName evidence="2">Uncharacterized protein</fullName>
    </submittedName>
</protein>
<dbReference type="STRING" id="762845.BCR26_09415"/>
<keyword evidence="3" id="KW-1185">Reference proteome</keyword>
<evidence type="ECO:0000313" key="2">
    <source>
        <dbReference type="EMBL" id="OEH83513.1"/>
    </source>
</evidence>
<gene>
    <name evidence="2" type="ORF">BCR26_09415</name>
</gene>
<dbReference type="RefSeq" id="WP_069697561.1">
    <property type="nucleotide sequence ID" value="NZ_JAGGMA010000016.1"/>
</dbReference>
<sequence>MGLFERLLHPKKEARTSKQADDFNTKEEVSHWQNILGYIPASLDEHQLVSLITAAIAAGEQSESSFVLKGVSKRNPEAALVAVIASSIVAADQPESQFVIKSIKEKNL</sequence>
<evidence type="ECO:0000256" key="1">
    <source>
        <dbReference type="SAM" id="MobiDB-lite"/>
    </source>
</evidence>
<feature type="region of interest" description="Disordered" evidence="1">
    <location>
        <begin position="1"/>
        <end position="22"/>
    </location>
</feature>
<reference evidence="2 3" key="1">
    <citation type="submission" date="2016-09" db="EMBL/GenBank/DDBJ databases">
        <authorList>
            <person name="Capua I."/>
            <person name="De Benedictis P."/>
            <person name="Joannis T."/>
            <person name="Lombin L.H."/>
            <person name="Cattoli G."/>
        </authorList>
    </citation>
    <scope>NUCLEOTIDE SEQUENCE [LARGE SCALE GENOMIC DNA]</scope>
    <source>
        <strain evidence="2 3">LMG 25899</strain>
    </source>
</reference>
<accession>A0A1E5L0A7</accession>
<name>A0A1E5L0A7_9ENTE</name>